<comment type="caution">
    <text evidence="1">The sequence shown here is derived from an EMBL/GenBank/DDBJ whole genome shotgun (WGS) entry which is preliminary data.</text>
</comment>
<accession>A0ABR2QJG0</accession>
<reference evidence="1 2" key="1">
    <citation type="journal article" date="2024" name="G3 (Bethesda)">
        <title>Genome assembly of Hibiscus sabdariffa L. provides insights into metabolisms of medicinal natural products.</title>
        <authorList>
            <person name="Kim T."/>
        </authorList>
    </citation>
    <scope>NUCLEOTIDE SEQUENCE [LARGE SCALE GENOMIC DNA]</scope>
    <source>
        <strain evidence="1">TK-2024</strain>
        <tissue evidence="1">Old leaves</tissue>
    </source>
</reference>
<sequence>MLFSVVVTFPEMSFRAAVDGGVAGFKESKFNNPKNFNLSPYLLETWNLVADFNNETGNCGGFDSKEEFVSMGTSLLAFCI</sequence>
<dbReference type="Proteomes" id="UP001396334">
    <property type="component" value="Unassembled WGS sequence"/>
</dbReference>
<gene>
    <name evidence="1" type="ORF">V6N11_081143</name>
</gene>
<dbReference type="EMBL" id="JBBPBN010000037">
    <property type="protein sequence ID" value="KAK9000654.1"/>
    <property type="molecule type" value="Genomic_DNA"/>
</dbReference>
<name>A0ABR2QJG0_9ROSI</name>
<evidence type="ECO:0000313" key="1">
    <source>
        <dbReference type="EMBL" id="KAK9000654.1"/>
    </source>
</evidence>
<keyword evidence="2" id="KW-1185">Reference proteome</keyword>
<protein>
    <submittedName>
        <fullName evidence="1">Uncharacterized protein</fullName>
    </submittedName>
</protein>
<organism evidence="1 2">
    <name type="scientific">Hibiscus sabdariffa</name>
    <name type="common">roselle</name>
    <dbReference type="NCBI Taxonomy" id="183260"/>
    <lineage>
        <taxon>Eukaryota</taxon>
        <taxon>Viridiplantae</taxon>
        <taxon>Streptophyta</taxon>
        <taxon>Embryophyta</taxon>
        <taxon>Tracheophyta</taxon>
        <taxon>Spermatophyta</taxon>
        <taxon>Magnoliopsida</taxon>
        <taxon>eudicotyledons</taxon>
        <taxon>Gunneridae</taxon>
        <taxon>Pentapetalae</taxon>
        <taxon>rosids</taxon>
        <taxon>malvids</taxon>
        <taxon>Malvales</taxon>
        <taxon>Malvaceae</taxon>
        <taxon>Malvoideae</taxon>
        <taxon>Hibiscus</taxon>
    </lineage>
</organism>
<proteinExistence type="predicted"/>
<evidence type="ECO:0000313" key="2">
    <source>
        <dbReference type="Proteomes" id="UP001396334"/>
    </source>
</evidence>